<feature type="region of interest" description="Disordered" evidence="2">
    <location>
        <begin position="1"/>
        <end position="22"/>
    </location>
</feature>
<gene>
    <name evidence="3" type="ORF">F5X68DRAFT_234367</name>
</gene>
<comment type="caution">
    <text evidence="3">The sequence shown here is derived from an EMBL/GenBank/DDBJ whole genome shotgun (WGS) entry which is preliminary data.</text>
</comment>
<feature type="coiled-coil region" evidence="1">
    <location>
        <begin position="60"/>
        <end position="89"/>
    </location>
</feature>
<sequence length="112" mass="12290">MPAAAPRFSTTSTRSASRPFATSAKVHPNILPFLQTRRSAARWLPPIVGVAAAAYAANTYRESAAARREAEAERQAHESRRQATELMEAYGDGESLDALERAVAVYESQNRR</sequence>
<dbReference type="AlphaFoldDB" id="A0A9P8V6K3"/>
<dbReference type="EMBL" id="JAGSXJ010000020">
    <property type="protein sequence ID" value="KAH6679840.1"/>
    <property type="molecule type" value="Genomic_DNA"/>
</dbReference>
<dbReference type="Proteomes" id="UP000770015">
    <property type="component" value="Unassembled WGS sequence"/>
</dbReference>
<keyword evidence="1" id="KW-0175">Coiled coil</keyword>
<proteinExistence type="predicted"/>
<evidence type="ECO:0000256" key="2">
    <source>
        <dbReference type="SAM" id="MobiDB-lite"/>
    </source>
</evidence>
<organism evidence="3 4">
    <name type="scientific">Plectosphaerella plurivora</name>
    <dbReference type="NCBI Taxonomy" id="936078"/>
    <lineage>
        <taxon>Eukaryota</taxon>
        <taxon>Fungi</taxon>
        <taxon>Dikarya</taxon>
        <taxon>Ascomycota</taxon>
        <taxon>Pezizomycotina</taxon>
        <taxon>Sordariomycetes</taxon>
        <taxon>Hypocreomycetidae</taxon>
        <taxon>Glomerellales</taxon>
        <taxon>Plectosphaerellaceae</taxon>
        <taxon>Plectosphaerella</taxon>
    </lineage>
</organism>
<evidence type="ECO:0000256" key="1">
    <source>
        <dbReference type="SAM" id="Coils"/>
    </source>
</evidence>
<evidence type="ECO:0000313" key="3">
    <source>
        <dbReference type="EMBL" id="KAH6679840.1"/>
    </source>
</evidence>
<accession>A0A9P8V6K3</accession>
<name>A0A9P8V6K3_9PEZI</name>
<keyword evidence="4" id="KW-1185">Reference proteome</keyword>
<evidence type="ECO:0000313" key="4">
    <source>
        <dbReference type="Proteomes" id="UP000770015"/>
    </source>
</evidence>
<protein>
    <submittedName>
        <fullName evidence="3">Uncharacterized protein</fullName>
    </submittedName>
</protein>
<reference evidence="3" key="1">
    <citation type="journal article" date="2021" name="Nat. Commun.">
        <title>Genetic determinants of endophytism in the Arabidopsis root mycobiome.</title>
        <authorList>
            <person name="Mesny F."/>
            <person name="Miyauchi S."/>
            <person name="Thiergart T."/>
            <person name="Pickel B."/>
            <person name="Atanasova L."/>
            <person name="Karlsson M."/>
            <person name="Huettel B."/>
            <person name="Barry K.W."/>
            <person name="Haridas S."/>
            <person name="Chen C."/>
            <person name="Bauer D."/>
            <person name="Andreopoulos W."/>
            <person name="Pangilinan J."/>
            <person name="LaButti K."/>
            <person name="Riley R."/>
            <person name="Lipzen A."/>
            <person name="Clum A."/>
            <person name="Drula E."/>
            <person name="Henrissat B."/>
            <person name="Kohler A."/>
            <person name="Grigoriev I.V."/>
            <person name="Martin F.M."/>
            <person name="Hacquard S."/>
        </authorList>
    </citation>
    <scope>NUCLEOTIDE SEQUENCE</scope>
    <source>
        <strain evidence="3">MPI-SDFR-AT-0117</strain>
    </source>
</reference>